<dbReference type="EMBL" id="JAWXYG010000003">
    <property type="protein sequence ID" value="KAK4277997.1"/>
    <property type="molecule type" value="Genomic_DNA"/>
</dbReference>
<reference evidence="2" key="1">
    <citation type="submission" date="2023-10" db="EMBL/GenBank/DDBJ databases">
        <title>Chromosome-level genome of the transformable northern wattle, Acacia crassicarpa.</title>
        <authorList>
            <person name="Massaro I."/>
            <person name="Sinha N.R."/>
            <person name="Poethig S."/>
            <person name="Leichty A.R."/>
        </authorList>
    </citation>
    <scope>NUCLEOTIDE SEQUENCE</scope>
    <source>
        <strain evidence="2">Acra3RX</strain>
        <tissue evidence="2">Leaf</tissue>
    </source>
</reference>
<proteinExistence type="predicted"/>
<feature type="compositionally biased region" description="Low complexity" evidence="1">
    <location>
        <begin position="13"/>
        <end position="34"/>
    </location>
</feature>
<comment type="caution">
    <text evidence="2">The sequence shown here is derived from an EMBL/GenBank/DDBJ whole genome shotgun (WGS) entry which is preliminary data.</text>
</comment>
<dbReference type="Proteomes" id="UP001293593">
    <property type="component" value="Unassembled WGS sequence"/>
</dbReference>
<accession>A0AAE1K0U6</accession>
<feature type="region of interest" description="Disordered" evidence="1">
    <location>
        <begin position="1"/>
        <end position="54"/>
    </location>
</feature>
<evidence type="ECO:0000256" key="1">
    <source>
        <dbReference type="SAM" id="MobiDB-lite"/>
    </source>
</evidence>
<dbReference type="AlphaFoldDB" id="A0AAE1K0U6"/>
<protein>
    <submittedName>
        <fullName evidence="2">Uncharacterized protein</fullName>
    </submittedName>
</protein>
<name>A0AAE1K0U6_9FABA</name>
<evidence type="ECO:0000313" key="3">
    <source>
        <dbReference type="Proteomes" id="UP001293593"/>
    </source>
</evidence>
<gene>
    <name evidence="2" type="ORF">QN277_015903</name>
</gene>
<keyword evidence="3" id="KW-1185">Reference proteome</keyword>
<organism evidence="2 3">
    <name type="scientific">Acacia crassicarpa</name>
    <name type="common">northern wattle</name>
    <dbReference type="NCBI Taxonomy" id="499986"/>
    <lineage>
        <taxon>Eukaryota</taxon>
        <taxon>Viridiplantae</taxon>
        <taxon>Streptophyta</taxon>
        <taxon>Embryophyta</taxon>
        <taxon>Tracheophyta</taxon>
        <taxon>Spermatophyta</taxon>
        <taxon>Magnoliopsida</taxon>
        <taxon>eudicotyledons</taxon>
        <taxon>Gunneridae</taxon>
        <taxon>Pentapetalae</taxon>
        <taxon>rosids</taxon>
        <taxon>fabids</taxon>
        <taxon>Fabales</taxon>
        <taxon>Fabaceae</taxon>
        <taxon>Caesalpinioideae</taxon>
        <taxon>mimosoid clade</taxon>
        <taxon>Acacieae</taxon>
        <taxon>Acacia</taxon>
    </lineage>
</organism>
<sequence length="106" mass="11434">MGITRMLRPPCTSSMHLVSFSSSSSSSSSSSRRLSQSHKATSLKHSPLTSQPQPLLPPSLLSAFTSTFGHLLNSLKPNPSSNLHPQMLIQKAIVDCRFLTLFAVLG</sequence>
<evidence type="ECO:0000313" key="2">
    <source>
        <dbReference type="EMBL" id="KAK4277997.1"/>
    </source>
</evidence>